<reference evidence="1 2" key="1">
    <citation type="journal article" date="2017" name="Environ. Sci. Technol.">
        <title>Organohalide Respiration with Chlorinated Ethenes under Low pH Conditions.</title>
        <authorList>
            <person name="Yang Y."/>
            <person name="Capiro N.L."/>
            <person name="Marcet T.F."/>
            <person name="Yan J."/>
            <person name="Pennell K.D."/>
            <person name="Loffler F.E."/>
        </authorList>
    </citation>
    <scope>NUCLEOTIDE SEQUENCE [LARGE SCALE GENOMIC DNA]</scope>
    <source>
        <strain evidence="1 2">ACSDCE</strain>
    </source>
</reference>
<dbReference type="InterPro" id="IPR027417">
    <property type="entry name" value="P-loop_NTPase"/>
</dbReference>
<evidence type="ECO:0000313" key="1">
    <source>
        <dbReference type="EMBL" id="QIR75632.1"/>
    </source>
</evidence>
<evidence type="ECO:0000313" key="2">
    <source>
        <dbReference type="Proteomes" id="UP000502831"/>
    </source>
</evidence>
<keyword evidence="1" id="KW-0418">Kinase</keyword>
<proteinExistence type="predicted"/>
<accession>A0A6G9VSA1</accession>
<dbReference type="GO" id="GO:0016301">
    <property type="term" value="F:kinase activity"/>
    <property type="evidence" value="ECO:0007669"/>
    <property type="project" value="UniProtKB-KW"/>
</dbReference>
<name>A0A6G9VSA1_9BACT</name>
<organism evidence="1 2">
    <name type="scientific">Sulfurospirillum diekertiae</name>
    <dbReference type="NCBI Taxonomy" id="1854492"/>
    <lineage>
        <taxon>Bacteria</taxon>
        <taxon>Pseudomonadati</taxon>
        <taxon>Campylobacterota</taxon>
        <taxon>Epsilonproteobacteria</taxon>
        <taxon>Campylobacterales</taxon>
        <taxon>Sulfurospirillaceae</taxon>
        <taxon>Sulfurospirillum</taxon>
    </lineage>
</organism>
<dbReference type="Pfam" id="PF13189">
    <property type="entry name" value="Cytidylate_kin2"/>
    <property type="match status" value="1"/>
</dbReference>
<keyword evidence="1" id="KW-0808">Transferase</keyword>
<dbReference type="EMBL" id="CP039734">
    <property type="protein sequence ID" value="QIR75632.1"/>
    <property type="molecule type" value="Genomic_DNA"/>
</dbReference>
<sequence>MIKMENTSHKIITISRQIGSGGAYVGQQLAKKLNFSYVDREIISQAAKEFSMLEEDLESRDEKVPSFWQSFLQSSICSPDVYLPPQVFVPTEEAIFKVESEIIKGIAKDRSAIIIGRCGSHILRDNPNHISIFLHAESQFRQKRIKALYHLSNIEAHKMLEQSDDERARYHQLLTGKSWSDATQYDLCMNTSKLGIDFSIELIAQILNTHSPLLDSR</sequence>
<dbReference type="Proteomes" id="UP000502831">
    <property type="component" value="Chromosome"/>
</dbReference>
<dbReference type="SUPFAM" id="SSF52540">
    <property type="entry name" value="P-loop containing nucleoside triphosphate hydrolases"/>
    <property type="match status" value="1"/>
</dbReference>
<dbReference type="AlphaFoldDB" id="A0A6G9VSA1"/>
<gene>
    <name evidence="1" type="ORF">FA584_05180</name>
</gene>
<dbReference type="Gene3D" id="3.40.50.300">
    <property type="entry name" value="P-loop containing nucleotide triphosphate hydrolases"/>
    <property type="match status" value="1"/>
</dbReference>
<protein>
    <submittedName>
        <fullName evidence="1">Cytidylate kinase-like family protein</fullName>
    </submittedName>
</protein>